<keyword evidence="3" id="KW-1185">Reference proteome</keyword>
<dbReference type="EMBL" id="SNZH01000014">
    <property type="protein sequence ID" value="TDR39975.1"/>
    <property type="molecule type" value="Genomic_DNA"/>
</dbReference>
<evidence type="ECO:0000256" key="1">
    <source>
        <dbReference type="SAM" id="MobiDB-lite"/>
    </source>
</evidence>
<comment type="caution">
    <text evidence="2">The sequence shown here is derived from an EMBL/GenBank/DDBJ whole genome shotgun (WGS) entry which is preliminary data.</text>
</comment>
<accession>A0A4R6YQ25</accession>
<dbReference type="Proteomes" id="UP000295293">
    <property type="component" value="Unassembled WGS sequence"/>
</dbReference>
<organism evidence="2 3">
    <name type="scientific">Tahibacter aquaticus</name>
    <dbReference type="NCBI Taxonomy" id="520092"/>
    <lineage>
        <taxon>Bacteria</taxon>
        <taxon>Pseudomonadati</taxon>
        <taxon>Pseudomonadota</taxon>
        <taxon>Gammaproteobacteria</taxon>
        <taxon>Lysobacterales</taxon>
        <taxon>Rhodanobacteraceae</taxon>
        <taxon>Tahibacter</taxon>
    </lineage>
</organism>
<feature type="compositionally biased region" description="Low complexity" evidence="1">
    <location>
        <begin position="65"/>
        <end position="77"/>
    </location>
</feature>
<reference evidence="2 3" key="1">
    <citation type="submission" date="2019-03" db="EMBL/GenBank/DDBJ databases">
        <title>Genomic Encyclopedia of Type Strains, Phase IV (KMG-IV): sequencing the most valuable type-strain genomes for metagenomic binning, comparative biology and taxonomic classification.</title>
        <authorList>
            <person name="Goeker M."/>
        </authorList>
    </citation>
    <scope>NUCLEOTIDE SEQUENCE [LARGE SCALE GENOMIC DNA]</scope>
    <source>
        <strain evidence="2 3">DSM 21667</strain>
    </source>
</reference>
<dbReference type="NCBIfam" id="TIGR00847">
    <property type="entry name" value="ccoS"/>
    <property type="match status" value="1"/>
</dbReference>
<dbReference type="OrthoDB" id="9802763at2"/>
<evidence type="ECO:0000313" key="2">
    <source>
        <dbReference type="EMBL" id="TDR39975.1"/>
    </source>
</evidence>
<dbReference type="AlphaFoldDB" id="A0A4R6YQ25"/>
<dbReference type="PANTHER" id="PTHR41532">
    <property type="entry name" value="FIXS PROTEIN"/>
    <property type="match status" value="1"/>
</dbReference>
<evidence type="ECO:0000313" key="3">
    <source>
        <dbReference type="Proteomes" id="UP000295293"/>
    </source>
</evidence>
<feature type="region of interest" description="Disordered" evidence="1">
    <location>
        <begin position="63"/>
        <end position="96"/>
    </location>
</feature>
<dbReference type="RefSeq" id="WP_133820468.1">
    <property type="nucleotide sequence ID" value="NZ_SNZH01000014.1"/>
</dbReference>
<gene>
    <name evidence="2" type="ORF">DFR29_11426</name>
</gene>
<name>A0A4R6YQ25_9GAMM</name>
<protein>
    <submittedName>
        <fullName evidence="2">Cbb3-type cytochrome oxidase maturation protein</fullName>
    </submittedName>
</protein>
<dbReference type="Pfam" id="PF03597">
    <property type="entry name" value="FixS"/>
    <property type="match status" value="1"/>
</dbReference>
<dbReference type="InterPro" id="IPR004714">
    <property type="entry name" value="Cyt_oxidase_maturation_cbb3"/>
</dbReference>
<sequence>MTILLLLVPISVLLLGAAVAAFAWAVRTGQFDDLDTPAVAMLVETDDSIAACDGDAAAGKRRVGSAPSAAARAAADSGDCPRASRLRSAGSGGAWDWSWPIARARRGRELAQGDGDAD</sequence>
<proteinExistence type="predicted"/>
<dbReference type="PANTHER" id="PTHR41532:SF1">
    <property type="entry name" value="FIXS PROTEIN"/>
    <property type="match status" value="1"/>
</dbReference>